<dbReference type="GO" id="GO:0008033">
    <property type="term" value="P:tRNA processing"/>
    <property type="evidence" value="ECO:0007669"/>
    <property type="project" value="UniProtKB-KW"/>
</dbReference>
<dbReference type="GO" id="GO:0005737">
    <property type="term" value="C:cytoplasm"/>
    <property type="evidence" value="ECO:0007669"/>
    <property type="project" value="TreeGrafter"/>
</dbReference>
<comment type="similarity">
    <text evidence="2">Belongs to the cytidine and deoxycytidylate deaminase family. ADAT3 subfamily.</text>
</comment>
<accession>A0AA38HJ87</accession>
<dbReference type="Gene3D" id="3.40.140.10">
    <property type="entry name" value="Cytidine Deaminase, domain 2"/>
    <property type="match status" value="1"/>
</dbReference>
<dbReference type="InterPro" id="IPR016193">
    <property type="entry name" value="Cytidine_deaminase-like"/>
</dbReference>
<evidence type="ECO:0000256" key="2">
    <source>
        <dbReference type="ARBA" id="ARBA00038160"/>
    </source>
</evidence>
<dbReference type="PANTHER" id="PTHR11079">
    <property type="entry name" value="CYTOSINE DEAMINASE FAMILY MEMBER"/>
    <property type="match status" value="1"/>
</dbReference>
<reference evidence="5" key="1">
    <citation type="journal article" date="2023" name="G3 (Bethesda)">
        <title>Whole genome assemblies of Zophobas morio and Tenebrio molitor.</title>
        <authorList>
            <person name="Kaur S."/>
            <person name="Stinson S.A."/>
            <person name="diCenzo G.C."/>
        </authorList>
    </citation>
    <scope>NUCLEOTIDE SEQUENCE</scope>
    <source>
        <strain evidence="5">QUZm001</strain>
    </source>
</reference>
<evidence type="ECO:0000259" key="4">
    <source>
        <dbReference type="PROSITE" id="PS51747"/>
    </source>
</evidence>
<dbReference type="AlphaFoldDB" id="A0AA38HJ87"/>
<keyword evidence="6" id="KW-1185">Reference proteome</keyword>
<evidence type="ECO:0000256" key="1">
    <source>
        <dbReference type="ARBA" id="ARBA00022694"/>
    </source>
</evidence>
<sequence length="113" mass="12556">MLEGHMRSALAFARDAHSSNHWPTGCVIIDPISNQIVSKGCDSPAHPLKHAVMGALDSLAESHCTNSAEAYIATGLDVYVTREPCVMYMKYFYCFFVQYFVLFITLNSISSDE</sequence>
<dbReference type="SUPFAM" id="SSF53927">
    <property type="entry name" value="Cytidine deaminase-like"/>
    <property type="match status" value="1"/>
</dbReference>
<keyword evidence="3" id="KW-0812">Transmembrane</keyword>
<dbReference type="PANTHER" id="PTHR11079:SF156">
    <property type="entry name" value="INACTIVE TRNA-SPECIFIC ADENOSINE DEAMINASE-LIKE PROTEIN 3-RELATED"/>
    <property type="match status" value="1"/>
</dbReference>
<gene>
    <name evidence="5" type="ORF">Zmor_028527</name>
</gene>
<keyword evidence="3" id="KW-1133">Transmembrane helix</keyword>
<dbReference type="InterPro" id="IPR002125">
    <property type="entry name" value="CMP_dCMP_dom"/>
</dbReference>
<evidence type="ECO:0000256" key="3">
    <source>
        <dbReference type="SAM" id="Phobius"/>
    </source>
</evidence>
<dbReference type="GO" id="GO:0005634">
    <property type="term" value="C:nucleus"/>
    <property type="evidence" value="ECO:0007669"/>
    <property type="project" value="TreeGrafter"/>
</dbReference>
<dbReference type="GO" id="GO:0052717">
    <property type="term" value="F:tRNA-specific adenosine-34 deaminase activity"/>
    <property type="evidence" value="ECO:0007669"/>
    <property type="project" value="TreeGrafter"/>
</dbReference>
<keyword evidence="1" id="KW-0819">tRNA processing</keyword>
<proteinExistence type="inferred from homology"/>
<dbReference type="Pfam" id="PF00383">
    <property type="entry name" value="dCMP_cyt_deam_1"/>
    <property type="match status" value="1"/>
</dbReference>
<keyword evidence="3" id="KW-0472">Membrane</keyword>
<evidence type="ECO:0000313" key="6">
    <source>
        <dbReference type="Proteomes" id="UP001168821"/>
    </source>
</evidence>
<feature type="domain" description="CMP/dCMP-type deaminase" evidence="4">
    <location>
        <begin position="1"/>
        <end position="113"/>
    </location>
</feature>
<dbReference type="EMBL" id="JALNTZ010000952">
    <property type="protein sequence ID" value="KAJ3630001.1"/>
    <property type="molecule type" value="Genomic_DNA"/>
</dbReference>
<comment type="caution">
    <text evidence="5">The sequence shown here is derived from an EMBL/GenBank/DDBJ whole genome shotgun (WGS) entry which is preliminary data.</text>
</comment>
<protein>
    <recommendedName>
        <fullName evidence="4">CMP/dCMP-type deaminase domain-containing protein</fullName>
    </recommendedName>
</protein>
<dbReference type="Proteomes" id="UP001168821">
    <property type="component" value="Unassembled WGS sequence"/>
</dbReference>
<evidence type="ECO:0000313" key="5">
    <source>
        <dbReference type="EMBL" id="KAJ3630001.1"/>
    </source>
</evidence>
<name>A0AA38HJ87_9CUCU</name>
<feature type="transmembrane region" description="Helical" evidence="3">
    <location>
        <begin position="91"/>
        <end position="110"/>
    </location>
</feature>
<organism evidence="5 6">
    <name type="scientific">Zophobas morio</name>
    <dbReference type="NCBI Taxonomy" id="2755281"/>
    <lineage>
        <taxon>Eukaryota</taxon>
        <taxon>Metazoa</taxon>
        <taxon>Ecdysozoa</taxon>
        <taxon>Arthropoda</taxon>
        <taxon>Hexapoda</taxon>
        <taxon>Insecta</taxon>
        <taxon>Pterygota</taxon>
        <taxon>Neoptera</taxon>
        <taxon>Endopterygota</taxon>
        <taxon>Coleoptera</taxon>
        <taxon>Polyphaga</taxon>
        <taxon>Cucujiformia</taxon>
        <taxon>Tenebrionidae</taxon>
        <taxon>Zophobas</taxon>
    </lineage>
</organism>
<dbReference type="PROSITE" id="PS51747">
    <property type="entry name" value="CYT_DCMP_DEAMINASES_2"/>
    <property type="match status" value="1"/>
</dbReference>